<name>A0ABP8JQY8_9BACT</name>
<dbReference type="InterPro" id="IPR009057">
    <property type="entry name" value="Homeodomain-like_sf"/>
</dbReference>
<dbReference type="RefSeq" id="WP_345262809.1">
    <property type="nucleotide sequence ID" value="NZ_BAABHB010000001.1"/>
</dbReference>
<dbReference type="InterPro" id="IPR007367">
    <property type="entry name" value="DUF433"/>
</dbReference>
<evidence type="ECO:0000313" key="1">
    <source>
        <dbReference type="EMBL" id="GAA4394740.1"/>
    </source>
</evidence>
<protein>
    <recommendedName>
        <fullName evidence="3">DUF433 domain-containing protein</fullName>
    </recommendedName>
</protein>
<reference evidence="2" key="1">
    <citation type="journal article" date="2019" name="Int. J. Syst. Evol. Microbiol.">
        <title>The Global Catalogue of Microorganisms (GCM) 10K type strain sequencing project: providing services to taxonomists for standard genome sequencing and annotation.</title>
        <authorList>
            <consortium name="The Broad Institute Genomics Platform"/>
            <consortium name="The Broad Institute Genome Sequencing Center for Infectious Disease"/>
            <person name="Wu L."/>
            <person name="Ma J."/>
        </authorList>
    </citation>
    <scope>NUCLEOTIDE SEQUENCE [LARGE SCALE GENOMIC DNA]</scope>
    <source>
        <strain evidence="2">JCM 17925</strain>
    </source>
</reference>
<gene>
    <name evidence="1" type="ORF">GCM10023187_00880</name>
</gene>
<comment type="caution">
    <text evidence="1">The sequence shown here is derived from an EMBL/GenBank/DDBJ whole genome shotgun (WGS) entry which is preliminary data.</text>
</comment>
<dbReference type="Pfam" id="PF04255">
    <property type="entry name" value="DUF433"/>
    <property type="match status" value="1"/>
</dbReference>
<dbReference type="SUPFAM" id="SSF46689">
    <property type="entry name" value="Homeodomain-like"/>
    <property type="match status" value="1"/>
</dbReference>
<dbReference type="EMBL" id="BAABHB010000001">
    <property type="protein sequence ID" value="GAA4394740.1"/>
    <property type="molecule type" value="Genomic_DNA"/>
</dbReference>
<sequence length="77" mass="8684">MKSSIIVSDPEILGGTPVFRGTRVPIRALFDYLQFSTIDEFLVGYPHISREMVNEVLAVIAKRVSAVPHRKRRETTA</sequence>
<evidence type="ECO:0000313" key="2">
    <source>
        <dbReference type="Proteomes" id="UP001500936"/>
    </source>
</evidence>
<accession>A0ABP8JQY8</accession>
<organism evidence="1 2">
    <name type="scientific">Nibrella viscosa</name>
    <dbReference type="NCBI Taxonomy" id="1084524"/>
    <lineage>
        <taxon>Bacteria</taxon>
        <taxon>Pseudomonadati</taxon>
        <taxon>Bacteroidota</taxon>
        <taxon>Cytophagia</taxon>
        <taxon>Cytophagales</taxon>
        <taxon>Spirosomataceae</taxon>
        <taxon>Nibrella</taxon>
    </lineage>
</organism>
<dbReference type="InterPro" id="IPR036388">
    <property type="entry name" value="WH-like_DNA-bd_sf"/>
</dbReference>
<dbReference type="Proteomes" id="UP001500936">
    <property type="component" value="Unassembled WGS sequence"/>
</dbReference>
<evidence type="ECO:0008006" key="3">
    <source>
        <dbReference type="Google" id="ProtNLM"/>
    </source>
</evidence>
<dbReference type="Gene3D" id="1.10.10.10">
    <property type="entry name" value="Winged helix-like DNA-binding domain superfamily/Winged helix DNA-binding domain"/>
    <property type="match status" value="1"/>
</dbReference>
<proteinExistence type="predicted"/>
<keyword evidence="2" id="KW-1185">Reference proteome</keyword>